<dbReference type="Pfam" id="PF00076">
    <property type="entry name" value="RRM_1"/>
    <property type="match status" value="1"/>
</dbReference>
<dbReference type="Proteomes" id="UP001174909">
    <property type="component" value="Unassembled WGS sequence"/>
</dbReference>
<dbReference type="InterPro" id="IPR000504">
    <property type="entry name" value="RRM_dom"/>
</dbReference>
<dbReference type="SUPFAM" id="SSF54928">
    <property type="entry name" value="RNA-binding domain, RBD"/>
    <property type="match status" value="1"/>
</dbReference>
<dbReference type="AlphaFoldDB" id="A0AA35SZL7"/>
<evidence type="ECO:0000256" key="3">
    <source>
        <dbReference type="ARBA" id="ARBA00023242"/>
    </source>
</evidence>
<feature type="compositionally biased region" description="Basic and acidic residues" evidence="6">
    <location>
        <begin position="219"/>
        <end position="260"/>
    </location>
</feature>
<evidence type="ECO:0000256" key="4">
    <source>
        <dbReference type="ARBA" id="ARBA00031739"/>
    </source>
</evidence>
<dbReference type="GO" id="GO:0071011">
    <property type="term" value="C:precatalytic spliceosome"/>
    <property type="evidence" value="ECO:0007669"/>
    <property type="project" value="TreeGrafter"/>
</dbReference>
<dbReference type="GO" id="GO:0003729">
    <property type="term" value="F:mRNA binding"/>
    <property type="evidence" value="ECO:0007669"/>
    <property type="project" value="TreeGrafter"/>
</dbReference>
<dbReference type="PANTHER" id="PTHR13952">
    <property type="entry name" value="U1 SMALL NUCLEAR RIBONUCLEOPROTEIN 70 KD"/>
    <property type="match status" value="1"/>
</dbReference>
<feature type="compositionally biased region" description="Basic and acidic residues" evidence="6">
    <location>
        <begin position="189"/>
        <end position="205"/>
    </location>
</feature>
<accession>A0AA35SZL7</accession>
<comment type="caution">
    <text evidence="8">The sequence shown here is derived from an EMBL/GenBank/DDBJ whole genome shotgun (WGS) entry which is preliminary data.</text>
</comment>
<feature type="domain" description="RRM" evidence="7">
    <location>
        <begin position="89"/>
        <end position="175"/>
    </location>
</feature>
<evidence type="ECO:0000256" key="6">
    <source>
        <dbReference type="SAM" id="MobiDB-lite"/>
    </source>
</evidence>
<keyword evidence="3" id="KW-0539">Nucleus</keyword>
<evidence type="ECO:0000256" key="2">
    <source>
        <dbReference type="ARBA" id="ARBA00021080"/>
    </source>
</evidence>
<feature type="region of interest" description="Disordered" evidence="6">
    <location>
        <begin position="184"/>
        <end position="281"/>
    </location>
</feature>
<evidence type="ECO:0000256" key="1">
    <source>
        <dbReference type="ARBA" id="ARBA00004123"/>
    </source>
</evidence>
<sequence length="281" mass="32014">MEESEDDAAEYREAEWLRNWTPLAVDYGEYDPLRAGSIDGTDTSPHDRGIIRAVRANCKTFIDPPNSQGRLSLHALDKPLKNVGSDPECTLFVGRINHDTTEVCRPPDTLQAIFSECGKIKSLRLIRDIVTGRSKGYAFVEFSHPDNAEKAYDRCHKMNVDGYQLLVEFECGRTLPGWVPRRLGGGFGGKKESGQLRFGGRERPFRKPIVVGSKMLGSRGRERGSGVPRGDWRRGREAEGRDRGRDEREKWRYGRRDSMDQRPGQSGRERHVDRSPRRKKE</sequence>
<dbReference type="GO" id="GO:0017069">
    <property type="term" value="F:snRNA binding"/>
    <property type="evidence" value="ECO:0007669"/>
    <property type="project" value="TreeGrafter"/>
</dbReference>
<gene>
    <name evidence="8" type="ORF">GBAR_LOCUS21726</name>
</gene>
<reference evidence="8" key="1">
    <citation type="submission" date="2023-03" db="EMBL/GenBank/DDBJ databases">
        <authorList>
            <person name="Steffen K."/>
            <person name="Cardenas P."/>
        </authorList>
    </citation>
    <scope>NUCLEOTIDE SEQUENCE</scope>
</reference>
<dbReference type="SMART" id="SM00360">
    <property type="entry name" value="RRM"/>
    <property type="match status" value="1"/>
</dbReference>
<evidence type="ECO:0000256" key="5">
    <source>
        <dbReference type="PROSITE-ProRule" id="PRU00176"/>
    </source>
</evidence>
<keyword evidence="9" id="KW-1185">Reference proteome</keyword>
<dbReference type="Gene3D" id="3.30.70.330">
    <property type="match status" value="1"/>
</dbReference>
<dbReference type="InterPro" id="IPR035979">
    <property type="entry name" value="RBD_domain_sf"/>
</dbReference>
<comment type="subcellular location">
    <subcellularLocation>
        <location evidence="1">Nucleus</location>
    </subcellularLocation>
</comment>
<dbReference type="InterPro" id="IPR012677">
    <property type="entry name" value="Nucleotide-bd_a/b_plait_sf"/>
</dbReference>
<dbReference type="FunFam" id="3.30.70.330:FF:000132">
    <property type="entry name" value="Small nuclear ribonucleoprotein U11/U12 subunit 35"/>
    <property type="match status" value="1"/>
</dbReference>
<organism evidence="8 9">
    <name type="scientific">Geodia barretti</name>
    <name type="common">Barrett's horny sponge</name>
    <dbReference type="NCBI Taxonomy" id="519541"/>
    <lineage>
        <taxon>Eukaryota</taxon>
        <taxon>Metazoa</taxon>
        <taxon>Porifera</taxon>
        <taxon>Demospongiae</taxon>
        <taxon>Heteroscleromorpha</taxon>
        <taxon>Tetractinellida</taxon>
        <taxon>Astrophorina</taxon>
        <taxon>Geodiidae</taxon>
        <taxon>Geodia</taxon>
    </lineage>
</organism>
<evidence type="ECO:0000313" key="9">
    <source>
        <dbReference type="Proteomes" id="UP001174909"/>
    </source>
</evidence>
<dbReference type="PANTHER" id="PTHR13952:SF6">
    <property type="entry name" value="U11_U12 SMALL NUCLEAR RIBONUCLEOPROTEIN 35 KDA PROTEIN"/>
    <property type="match status" value="1"/>
</dbReference>
<evidence type="ECO:0000259" key="7">
    <source>
        <dbReference type="PROSITE" id="PS50102"/>
    </source>
</evidence>
<dbReference type="InterPro" id="IPR051183">
    <property type="entry name" value="U1_U11-U12_snRNP_70-35kDa"/>
</dbReference>
<evidence type="ECO:0000313" key="8">
    <source>
        <dbReference type="EMBL" id="CAI8039060.1"/>
    </source>
</evidence>
<dbReference type="EMBL" id="CASHTH010003024">
    <property type="protein sequence ID" value="CAI8039060.1"/>
    <property type="molecule type" value="Genomic_DNA"/>
</dbReference>
<keyword evidence="8" id="KW-0687">Ribonucleoprotein</keyword>
<keyword evidence="5" id="KW-0694">RNA-binding</keyword>
<proteinExistence type="predicted"/>
<protein>
    <recommendedName>
        <fullName evidence="2">U11/U12 small nuclear ribonucleoprotein 35 kDa protein</fullName>
    </recommendedName>
    <alternativeName>
        <fullName evidence="4">U1 snRNP-binding protein homolog</fullName>
    </alternativeName>
</protein>
<name>A0AA35SZL7_GEOBA</name>
<dbReference type="PROSITE" id="PS50102">
    <property type="entry name" value="RRM"/>
    <property type="match status" value="1"/>
</dbReference>
<dbReference type="GO" id="GO:0000398">
    <property type="term" value="P:mRNA splicing, via spliceosome"/>
    <property type="evidence" value="ECO:0007669"/>
    <property type="project" value="TreeGrafter"/>
</dbReference>